<dbReference type="EMBL" id="FOVR01000028">
    <property type="protein sequence ID" value="SFP18883.1"/>
    <property type="molecule type" value="Genomic_DNA"/>
</dbReference>
<comment type="similarity">
    <text evidence="1 2">Belongs to the UPF0145 family.</text>
</comment>
<dbReference type="STRING" id="655353.SAMN04488056_1284"/>
<dbReference type="OrthoDB" id="9796448at2"/>
<reference evidence="3 4" key="1">
    <citation type="submission" date="2016-10" db="EMBL/GenBank/DDBJ databases">
        <authorList>
            <person name="de Groot N.N."/>
        </authorList>
    </citation>
    <scope>NUCLEOTIDE SEQUENCE [LARGE SCALE GENOMIC DNA]</scope>
    <source>
        <strain evidence="3 4">CGMCC 1.9157</strain>
    </source>
</reference>
<evidence type="ECO:0000256" key="2">
    <source>
        <dbReference type="HAMAP-Rule" id="MF_00338"/>
    </source>
</evidence>
<dbReference type="PANTHER" id="PTHR34068:SF1">
    <property type="entry name" value="UPF0145 PROTEIN YBJQ"/>
    <property type="match status" value="1"/>
</dbReference>
<accession>A0A1I5NAT8</accession>
<dbReference type="RefSeq" id="WP_090075720.1">
    <property type="nucleotide sequence ID" value="NZ_FOVR01000028.1"/>
</dbReference>
<dbReference type="Pfam" id="PF01906">
    <property type="entry name" value="YbjQ_1"/>
    <property type="match status" value="1"/>
</dbReference>
<evidence type="ECO:0000256" key="1">
    <source>
        <dbReference type="ARBA" id="ARBA00010751"/>
    </source>
</evidence>
<sequence>MAECKVCGKSGLGIFEVKEGKCPDCRRKEEEEKISAKAAKQSEAAEAHKKALGRAQSIWITTEAFVDSPVNRLGVVAGEAVIGMGLFKDIAANFRDVFGGRSKAVQDALSDARNIALNEMKLEAATLGANAVIAVDIDYHSISTGSGLNMMIVACSGTAVAAAEQS</sequence>
<dbReference type="InterPro" id="IPR035439">
    <property type="entry name" value="UPF0145_dom_sf"/>
</dbReference>
<dbReference type="HAMAP" id="MF_00338">
    <property type="entry name" value="UPF0145"/>
    <property type="match status" value="1"/>
</dbReference>
<dbReference type="SUPFAM" id="SSF117782">
    <property type="entry name" value="YbjQ-like"/>
    <property type="match status" value="1"/>
</dbReference>
<keyword evidence="4" id="KW-1185">Reference proteome</keyword>
<dbReference type="PANTHER" id="PTHR34068">
    <property type="entry name" value="UPF0145 PROTEIN YBJQ"/>
    <property type="match status" value="1"/>
</dbReference>
<gene>
    <name evidence="3" type="ORF">SAMN04488056_1284</name>
</gene>
<protein>
    <recommendedName>
        <fullName evidence="2">UPF0145 protein SAMN04488056_1284</fullName>
    </recommendedName>
</protein>
<proteinExistence type="inferred from homology"/>
<evidence type="ECO:0000313" key="4">
    <source>
        <dbReference type="Proteomes" id="UP000199236"/>
    </source>
</evidence>
<organism evidence="3 4">
    <name type="scientific">Cohaesibacter marisflavi</name>
    <dbReference type="NCBI Taxonomy" id="655353"/>
    <lineage>
        <taxon>Bacteria</taxon>
        <taxon>Pseudomonadati</taxon>
        <taxon>Pseudomonadota</taxon>
        <taxon>Alphaproteobacteria</taxon>
        <taxon>Hyphomicrobiales</taxon>
        <taxon>Cohaesibacteraceae</taxon>
    </lineage>
</organism>
<dbReference type="Gene3D" id="3.30.110.70">
    <property type="entry name" value="Hypothetical protein apc22750. Chain B"/>
    <property type="match status" value="1"/>
</dbReference>
<dbReference type="InterPro" id="IPR002765">
    <property type="entry name" value="UPF0145_YbjQ-like"/>
</dbReference>
<dbReference type="AlphaFoldDB" id="A0A1I5NAT8"/>
<name>A0A1I5NAT8_9HYPH</name>
<dbReference type="Proteomes" id="UP000199236">
    <property type="component" value="Unassembled WGS sequence"/>
</dbReference>
<evidence type="ECO:0000313" key="3">
    <source>
        <dbReference type="EMBL" id="SFP18883.1"/>
    </source>
</evidence>